<keyword evidence="4" id="KW-1185">Reference proteome</keyword>
<dbReference type="Gene3D" id="3.10.129.10">
    <property type="entry name" value="Hotdog Thioesterase"/>
    <property type="match status" value="1"/>
</dbReference>
<comment type="similarity">
    <text evidence="1">Belongs to the 4-hydroxybenzoyl-CoA thioesterase family.</text>
</comment>
<dbReference type="CDD" id="cd00586">
    <property type="entry name" value="4HBT"/>
    <property type="match status" value="1"/>
</dbReference>
<dbReference type="InterPro" id="IPR050563">
    <property type="entry name" value="4-hydroxybenzoyl-CoA_TE"/>
</dbReference>
<proteinExistence type="inferred from homology"/>
<evidence type="ECO:0000313" key="3">
    <source>
        <dbReference type="EMBL" id="MBC8561273.1"/>
    </source>
</evidence>
<protein>
    <submittedName>
        <fullName evidence="3">Acyl-CoA thioesterase</fullName>
    </submittedName>
</protein>
<organism evidence="3 4">
    <name type="scientific">Jutongia huaianensis</name>
    <dbReference type="NCBI Taxonomy" id="2763668"/>
    <lineage>
        <taxon>Bacteria</taxon>
        <taxon>Bacillati</taxon>
        <taxon>Bacillota</taxon>
        <taxon>Clostridia</taxon>
        <taxon>Lachnospirales</taxon>
        <taxon>Lachnospiraceae</taxon>
        <taxon>Jutongia</taxon>
    </lineage>
</organism>
<evidence type="ECO:0000256" key="1">
    <source>
        <dbReference type="ARBA" id="ARBA00005953"/>
    </source>
</evidence>
<reference evidence="3 4" key="1">
    <citation type="submission" date="2020-08" db="EMBL/GenBank/DDBJ databases">
        <title>Genome public.</title>
        <authorList>
            <person name="Liu C."/>
            <person name="Sun Q."/>
        </authorList>
    </citation>
    <scope>NUCLEOTIDE SEQUENCE [LARGE SCALE GENOMIC DNA]</scope>
    <source>
        <strain evidence="3 4">NSJ-37</strain>
    </source>
</reference>
<dbReference type="PANTHER" id="PTHR31793:SF27">
    <property type="entry name" value="NOVEL THIOESTERASE SUPERFAMILY DOMAIN AND SAPOSIN A-TYPE DOMAIN CONTAINING PROTEIN (0610012H03RIK)"/>
    <property type="match status" value="1"/>
</dbReference>
<dbReference type="Proteomes" id="UP000606193">
    <property type="component" value="Unassembled WGS sequence"/>
</dbReference>
<dbReference type="PIRSF" id="PIRSF003230">
    <property type="entry name" value="YbgC"/>
    <property type="match status" value="1"/>
</dbReference>
<gene>
    <name evidence="3" type="ORF">H8704_01265</name>
</gene>
<sequence>MKKYSRSVNYYETDQMGIVHHSNYIRYFEEARLQWMDEIGLSYRGLEERGMIIPVTFVDCQYKQPVRFGDKICISVRMAKFDGLKMEFAYEVRDEITGELRSTGRTGHCFLDRDMHPVLIRKNAPELYDIMLNALREDGGAGRKGM</sequence>
<dbReference type="EMBL" id="JACRSX010000001">
    <property type="protein sequence ID" value="MBC8561273.1"/>
    <property type="molecule type" value="Genomic_DNA"/>
</dbReference>
<dbReference type="InterPro" id="IPR029069">
    <property type="entry name" value="HotDog_dom_sf"/>
</dbReference>
<dbReference type="InterPro" id="IPR006684">
    <property type="entry name" value="YbgC/YbaW"/>
</dbReference>
<dbReference type="SUPFAM" id="SSF54637">
    <property type="entry name" value="Thioesterase/thiol ester dehydrase-isomerase"/>
    <property type="match status" value="1"/>
</dbReference>
<dbReference type="Pfam" id="PF13279">
    <property type="entry name" value="4HBT_2"/>
    <property type="match status" value="1"/>
</dbReference>
<evidence type="ECO:0000256" key="2">
    <source>
        <dbReference type="ARBA" id="ARBA00022801"/>
    </source>
</evidence>
<dbReference type="RefSeq" id="WP_022465207.1">
    <property type="nucleotide sequence ID" value="NZ_JACRSX010000001.1"/>
</dbReference>
<comment type="caution">
    <text evidence="3">The sequence shown here is derived from an EMBL/GenBank/DDBJ whole genome shotgun (WGS) entry which is preliminary data.</text>
</comment>
<name>A0ABR7MY09_9FIRM</name>
<evidence type="ECO:0000313" key="4">
    <source>
        <dbReference type="Proteomes" id="UP000606193"/>
    </source>
</evidence>
<keyword evidence="2" id="KW-0378">Hydrolase</keyword>
<dbReference type="PANTHER" id="PTHR31793">
    <property type="entry name" value="4-HYDROXYBENZOYL-COA THIOESTERASE FAMILY MEMBER"/>
    <property type="match status" value="1"/>
</dbReference>
<accession>A0ABR7MY09</accession>
<dbReference type="NCBIfam" id="TIGR00051">
    <property type="entry name" value="YbgC/FadM family acyl-CoA thioesterase"/>
    <property type="match status" value="1"/>
</dbReference>